<keyword evidence="3" id="KW-1185">Reference proteome</keyword>
<dbReference type="Proteomes" id="UP000663879">
    <property type="component" value="Unassembled WGS sequence"/>
</dbReference>
<gene>
    <name evidence="2" type="ORF">OXX778_LOCUS15143</name>
</gene>
<evidence type="ECO:0000256" key="1">
    <source>
        <dbReference type="SAM" id="Coils"/>
    </source>
</evidence>
<reference evidence="2" key="1">
    <citation type="submission" date="2021-02" db="EMBL/GenBank/DDBJ databases">
        <authorList>
            <person name="Nowell W R."/>
        </authorList>
    </citation>
    <scope>NUCLEOTIDE SEQUENCE</scope>
    <source>
        <strain evidence="2">Ploen Becks lab</strain>
    </source>
</reference>
<dbReference type="EMBL" id="CAJNOC010003270">
    <property type="protein sequence ID" value="CAF0975406.1"/>
    <property type="molecule type" value="Genomic_DNA"/>
</dbReference>
<evidence type="ECO:0000313" key="3">
    <source>
        <dbReference type="Proteomes" id="UP000663879"/>
    </source>
</evidence>
<organism evidence="2 3">
    <name type="scientific">Brachionus calyciflorus</name>
    <dbReference type="NCBI Taxonomy" id="104777"/>
    <lineage>
        <taxon>Eukaryota</taxon>
        <taxon>Metazoa</taxon>
        <taxon>Spiralia</taxon>
        <taxon>Gnathifera</taxon>
        <taxon>Rotifera</taxon>
        <taxon>Eurotatoria</taxon>
        <taxon>Monogononta</taxon>
        <taxon>Pseudotrocha</taxon>
        <taxon>Ploima</taxon>
        <taxon>Brachionidae</taxon>
        <taxon>Brachionus</taxon>
    </lineage>
</organism>
<dbReference type="OrthoDB" id="2372305at2759"/>
<dbReference type="AlphaFoldDB" id="A0A814EXS6"/>
<keyword evidence="1" id="KW-0175">Coiled coil</keyword>
<name>A0A814EXS6_9BILA</name>
<protein>
    <submittedName>
        <fullName evidence="2">Uncharacterized protein</fullName>
    </submittedName>
</protein>
<proteinExistence type="predicted"/>
<comment type="caution">
    <text evidence="2">The sequence shown here is derived from an EMBL/GenBank/DDBJ whole genome shotgun (WGS) entry which is preliminary data.</text>
</comment>
<feature type="coiled-coil region" evidence="1">
    <location>
        <begin position="61"/>
        <end position="109"/>
    </location>
</feature>
<sequence>MEDSKFIEIYAELINESLKIDTTPLETNLDNIIDIFVKYTNLIDKSEIEIDSFVKHLSPMLEIKQNELENLYNKLDKIEMFINCLKDSVDKLENKMKLAEKKYSLSKMNKFRNFLDATSSSLTTTTTTTTGVSSKKKTTDRMRNIEQEDFILTCHKAFE</sequence>
<accession>A0A814EXS6</accession>
<evidence type="ECO:0000313" key="2">
    <source>
        <dbReference type="EMBL" id="CAF0975406.1"/>
    </source>
</evidence>